<dbReference type="InterPro" id="IPR032675">
    <property type="entry name" value="LRR_dom_sf"/>
</dbReference>
<dbReference type="PROSITE" id="PS51257">
    <property type="entry name" value="PROKAR_LIPOPROTEIN"/>
    <property type="match status" value="1"/>
</dbReference>
<sequence>MEHMGKIVTFGYSSFSCDISLIEAEAMTELDLGGACVIDDMSGLEFFTALQSLALGSYVGAYDFLDYHVDSLISLTISDFDSEQDMSYISHLYALERIGFSLSPITVDILRDNGIFDLQSLGYIYFQQTNQITSLSFLYDIPNPENVVSLSLFSCSQLTDLTALEVLTDLQLLFISGDNFGGTEFADSELDKLTPILPSISSLSLTGIPFSNLDFIANAAECNLTNIVLADTSIESVSSLSLCPYIQNIYISSNDSLDLGTYDICSNENLVNIELHHPSAGQTTASDYQCMNEFADLETICFSNILIGDDNFQKWFVPLSSSSAQIFPSLRSLDISHSDVESLSGFGSLPESSPASLPLFESIIIFFTPLSDISAIISADLPSLRIVNFQQDFICSDYSNDEFAALFAQSLTQDNFQAIISGQMCDCGSFDFFTPAFCLELDITDPDTSVELFTVGCDVGYVKVYDSFDNWWDHDSTFTCVFDVDGVSCLSSDSETTSSDVLNGVMNSYSYVPFRDSAGGCPAQMECLSVSDDPTYSVPSCVCLEGWFGDNCDCECPVVPGTVSEMCSIDG</sequence>
<accession>A0ABQ5JTB8</accession>
<feature type="domain" description="EGF-like" evidence="1">
    <location>
        <begin position="541"/>
        <end position="552"/>
    </location>
</feature>
<comment type="caution">
    <text evidence="2">The sequence shown here is derived from an EMBL/GenBank/DDBJ whole genome shotgun (WGS) entry which is preliminary data.</text>
</comment>
<dbReference type="SUPFAM" id="SSF52058">
    <property type="entry name" value="L domain-like"/>
    <property type="match status" value="1"/>
</dbReference>
<reference evidence="2" key="1">
    <citation type="submission" date="2022-03" db="EMBL/GenBank/DDBJ databases">
        <title>Draft genome sequence of Aduncisulcus paluster, a free-living microaerophilic Fornicata.</title>
        <authorList>
            <person name="Yuyama I."/>
            <person name="Kume K."/>
            <person name="Tamura T."/>
            <person name="Inagaki Y."/>
            <person name="Hashimoto T."/>
        </authorList>
    </citation>
    <scope>NUCLEOTIDE SEQUENCE</scope>
    <source>
        <strain evidence="2">NY0171</strain>
    </source>
</reference>
<name>A0ABQ5JTB8_9EUKA</name>
<keyword evidence="3" id="KW-1185">Reference proteome</keyword>
<dbReference type="InterPro" id="IPR000742">
    <property type="entry name" value="EGF"/>
</dbReference>
<dbReference type="Gene3D" id="3.80.10.10">
    <property type="entry name" value="Ribonuclease Inhibitor"/>
    <property type="match status" value="1"/>
</dbReference>
<evidence type="ECO:0000313" key="3">
    <source>
        <dbReference type="Proteomes" id="UP001057375"/>
    </source>
</evidence>
<evidence type="ECO:0000259" key="1">
    <source>
        <dbReference type="PROSITE" id="PS00022"/>
    </source>
</evidence>
<gene>
    <name evidence="2" type="ORF">ADUPG1_010796</name>
</gene>
<feature type="non-terminal residue" evidence="2">
    <location>
        <position position="571"/>
    </location>
</feature>
<evidence type="ECO:0000313" key="2">
    <source>
        <dbReference type="EMBL" id="GKT15817.1"/>
    </source>
</evidence>
<proteinExistence type="predicted"/>
<organism evidence="2 3">
    <name type="scientific">Aduncisulcus paluster</name>
    <dbReference type="NCBI Taxonomy" id="2918883"/>
    <lineage>
        <taxon>Eukaryota</taxon>
        <taxon>Metamonada</taxon>
        <taxon>Carpediemonas-like organisms</taxon>
        <taxon>Aduncisulcus</taxon>
    </lineage>
</organism>
<dbReference type="PROSITE" id="PS00022">
    <property type="entry name" value="EGF_1"/>
    <property type="match status" value="1"/>
</dbReference>
<dbReference type="EMBL" id="BQXS01011703">
    <property type="protein sequence ID" value="GKT15817.1"/>
    <property type="molecule type" value="Genomic_DNA"/>
</dbReference>
<protein>
    <recommendedName>
        <fullName evidence="1">EGF-like domain-containing protein</fullName>
    </recommendedName>
</protein>
<dbReference type="Proteomes" id="UP001057375">
    <property type="component" value="Unassembled WGS sequence"/>
</dbReference>